<organism evidence="2">
    <name type="scientific">Siphoviridae sp. ctHip2</name>
    <dbReference type="NCBI Taxonomy" id="2827830"/>
    <lineage>
        <taxon>Viruses</taxon>
        <taxon>Duplodnaviria</taxon>
        <taxon>Heunggongvirae</taxon>
        <taxon>Uroviricota</taxon>
        <taxon>Caudoviricetes</taxon>
    </lineage>
</organism>
<feature type="coiled-coil region" evidence="1">
    <location>
        <begin position="186"/>
        <end position="227"/>
    </location>
</feature>
<sequence>MAKYHIGKDGTPKRCRATKACPYGAISDHFNTIDEGMAIADDLNEQLQSAQSFGIARSGNWVQVDKETELAVVKLNNLRIVMKRLDNIKENARNQILNSMKELNVKSIKDEVGSISFIEGKPVLGVDTERLKESGLYEQYSKEVNVREHTSLDVEKDARAIRFEERMVMPSGESINFNLSVDEDGNAQINDETREALRQLKQFEDTLKQTKELEKQMRNEIMENMKEAGVDEIKVGTATLSYVPEYTKNIVDTKALKDAGRYDEFSKFNDRGDSIRLTIRT</sequence>
<evidence type="ECO:0000313" key="2">
    <source>
        <dbReference type="EMBL" id="DAF42973.1"/>
    </source>
</evidence>
<feature type="coiled-coil region" evidence="1">
    <location>
        <begin position="75"/>
        <end position="102"/>
    </location>
</feature>
<protein>
    <submittedName>
        <fullName evidence="2">Uncharacterized protein</fullName>
    </submittedName>
</protein>
<dbReference type="EMBL" id="BK032497">
    <property type="protein sequence ID" value="DAF42973.1"/>
    <property type="molecule type" value="Genomic_DNA"/>
</dbReference>
<name>A0A8S5RW32_9CAUD</name>
<keyword evidence="1" id="KW-0175">Coiled coil</keyword>
<evidence type="ECO:0000256" key="1">
    <source>
        <dbReference type="SAM" id="Coils"/>
    </source>
</evidence>
<proteinExistence type="predicted"/>
<accession>A0A8S5RW32</accession>
<reference evidence="2" key="1">
    <citation type="journal article" date="2021" name="Proc. Natl. Acad. Sci. U.S.A.">
        <title>A Catalog of Tens of Thousands of Viruses from Human Metagenomes Reveals Hidden Associations with Chronic Diseases.</title>
        <authorList>
            <person name="Tisza M.J."/>
            <person name="Buck C.B."/>
        </authorList>
    </citation>
    <scope>NUCLEOTIDE SEQUENCE</scope>
    <source>
        <strain evidence="2">CtHip2</strain>
    </source>
</reference>